<dbReference type="PROSITE" id="PS50045">
    <property type="entry name" value="SIGMA54_INTERACT_4"/>
    <property type="match status" value="1"/>
</dbReference>
<dbReference type="PROSITE" id="PS00675">
    <property type="entry name" value="SIGMA54_INTERACT_1"/>
    <property type="match status" value="1"/>
</dbReference>
<dbReference type="Gene3D" id="3.40.50.300">
    <property type="entry name" value="P-loop containing nucleotide triphosphate hydrolases"/>
    <property type="match status" value="1"/>
</dbReference>
<feature type="coiled-coil region" evidence="8">
    <location>
        <begin position="127"/>
        <end position="161"/>
    </location>
</feature>
<dbReference type="PROSITE" id="PS50112">
    <property type="entry name" value="PAS"/>
    <property type="match status" value="1"/>
</dbReference>
<accession>A0ABW5RVK7</accession>
<dbReference type="EMBL" id="JBHUMF010000031">
    <property type="protein sequence ID" value="MFD2682472.1"/>
    <property type="molecule type" value="Genomic_DNA"/>
</dbReference>
<dbReference type="SUPFAM" id="SSF52540">
    <property type="entry name" value="P-loop containing nucleoside triphosphate hydrolases"/>
    <property type="match status" value="1"/>
</dbReference>
<evidence type="ECO:0000256" key="7">
    <source>
        <dbReference type="ARBA" id="ARBA00029500"/>
    </source>
</evidence>
<dbReference type="Pfam" id="PF18024">
    <property type="entry name" value="HTH_50"/>
    <property type="match status" value="1"/>
</dbReference>
<keyword evidence="2" id="KW-0058">Aromatic hydrocarbons catabolism</keyword>
<dbReference type="InterPro" id="IPR025943">
    <property type="entry name" value="Sigma_54_int_dom_ATP-bd_2"/>
</dbReference>
<keyword evidence="4" id="KW-0805">Transcription regulation</keyword>
<dbReference type="CDD" id="cd00009">
    <property type="entry name" value="AAA"/>
    <property type="match status" value="1"/>
</dbReference>
<dbReference type="InterPro" id="IPR035965">
    <property type="entry name" value="PAS-like_dom_sf"/>
</dbReference>
<dbReference type="Pfam" id="PF25601">
    <property type="entry name" value="AAA_lid_14"/>
    <property type="match status" value="1"/>
</dbReference>
<name>A0ABW5RVK7_9BACI</name>
<dbReference type="Pfam" id="PF00158">
    <property type="entry name" value="Sigma54_activat"/>
    <property type="match status" value="1"/>
</dbReference>
<dbReference type="NCBIfam" id="TIGR00229">
    <property type="entry name" value="sensory_box"/>
    <property type="match status" value="1"/>
</dbReference>
<dbReference type="Gene3D" id="3.30.450.20">
    <property type="entry name" value="PAS domain"/>
    <property type="match status" value="1"/>
</dbReference>
<evidence type="ECO:0000256" key="6">
    <source>
        <dbReference type="ARBA" id="ARBA00023163"/>
    </source>
</evidence>
<proteinExistence type="predicted"/>
<evidence type="ECO:0000256" key="5">
    <source>
        <dbReference type="ARBA" id="ARBA00023125"/>
    </source>
</evidence>
<evidence type="ECO:0000256" key="2">
    <source>
        <dbReference type="ARBA" id="ARBA00022797"/>
    </source>
</evidence>
<organism evidence="12 13">
    <name type="scientific">Bacillus seohaeanensis</name>
    <dbReference type="NCBI Taxonomy" id="284580"/>
    <lineage>
        <taxon>Bacteria</taxon>
        <taxon>Bacillati</taxon>
        <taxon>Bacillota</taxon>
        <taxon>Bacilli</taxon>
        <taxon>Bacillales</taxon>
        <taxon>Bacillaceae</taxon>
        <taxon>Bacillus</taxon>
    </lineage>
</organism>
<evidence type="ECO:0000256" key="1">
    <source>
        <dbReference type="ARBA" id="ARBA00022741"/>
    </source>
</evidence>
<dbReference type="PANTHER" id="PTHR32071">
    <property type="entry name" value="TRANSCRIPTIONAL REGULATORY PROTEIN"/>
    <property type="match status" value="1"/>
</dbReference>
<feature type="domain" description="PAC" evidence="11">
    <location>
        <begin position="84"/>
        <end position="136"/>
    </location>
</feature>
<keyword evidence="6" id="KW-0804">Transcription</keyword>
<dbReference type="Gene3D" id="1.10.10.60">
    <property type="entry name" value="Homeodomain-like"/>
    <property type="match status" value="1"/>
</dbReference>
<dbReference type="InterPro" id="IPR027417">
    <property type="entry name" value="P-loop_NTPase"/>
</dbReference>
<evidence type="ECO:0000313" key="12">
    <source>
        <dbReference type="EMBL" id="MFD2682472.1"/>
    </source>
</evidence>
<protein>
    <recommendedName>
        <fullName evidence="7">HTH-type transcriptional regulatory protein TyrR</fullName>
    </recommendedName>
</protein>
<dbReference type="SUPFAM" id="SSF46689">
    <property type="entry name" value="Homeodomain-like"/>
    <property type="match status" value="1"/>
</dbReference>
<dbReference type="PANTHER" id="PTHR32071:SF121">
    <property type="entry name" value="SIGMA L-DEPENDENT TRANSCRIPTIONAL REGULATOR YQIR-RELATED"/>
    <property type="match status" value="1"/>
</dbReference>
<dbReference type="RefSeq" id="WP_377937131.1">
    <property type="nucleotide sequence ID" value="NZ_JBHUMF010000031.1"/>
</dbReference>
<dbReference type="InterPro" id="IPR025944">
    <property type="entry name" value="Sigma_54_int_dom_CS"/>
</dbReference>
<dbReference type="InterPro" id="IPR058031">
    <property type="entry name" value="AAA_lid_NorR"/>
</dbReference>
<evidence type="ECO:0000256" key="8">
    <source>
        <dbReference type="SAM" id="Coils"/>
    </source>
</evidence>
<dbReference type="InterPro" id="IPR013656">
    <property type="entry name" value="PAS_4"/>
</dbReference>
<dbReference type="SMART" id="SM00091">
    <property type="entry name" value="PAS"/>
    <property type="match status" value="1"/>
</dbReference>
<dbReference type="Gene3D" id="1.10.8.60">
    <property type="match status" value="1"/>
</dbReference>
<dbReference type="InterPro" id="IPR030828">
    <property type="entry name" value="HTH_TyrR"/>
</dbReference>
<dbReference type="InterPro" id="IPR025662">
    <property type="entry name" value="Sigma_54_int_dom_ATP-bd_1"/>
</dbReference>
<feature type="domain" description="PAS" evidence="10">
    <location>
        <begin position="17"/>
        <end position="62"/>
    </location>
</feature>
<reference evidence="13" key="1">
    <citation type="journal article" date="2019" name="Int. J. Syst. Evol. Microbiol.">
        <title>The Global Catalogue of Microorganisms (GCM) 10K type strain sequencing project: providing services to taxonomists for standard genome sequencing and annotation.</title>
        <authorList>
            <consortium name="The Broad Institute Genomics Platform"/>
            <consortium name="The Broad Institute Genome Sequencing Center for Infectious Disease"/>
            <person name="Wu L."/>
            <person name="Ma J."/>
        </authorList>
    </citation>
    <scope>NUCLEOTIDE SEQUENCE [LARGE SCALE GENOMIC DNA]</scope>
    <source>
        <strain evidence="13">KCTC 3913</strain>
    </source>
</reference>
<dbReference type="PROSITE" id="PS50113">
    <property type="entry name" value="PAC"/>
    <property type="match status" value="1"/>
</dbReference>
<dbReference type="InterPro" id="IPR003593">
    <property type="entry name" value="AAA+_ATPase"/>
</dbReference>
<sequence>MGQEGNCQGLIDVSSDFEQDLQAVFESSFDVIYVADGEGTTLRVSAAAEKMWGVKPEELVGKKAFEHEQKGFFTPSVVSLVLEKKEKVQAIQTTKTGRRLLVVGTPIKDEDGSILRVVNTSRDITEETELKQEIQNVKSLMEGYRTELEELREKEKQESTIIYNSKAMDNVCVLAKKVSKTNATVLITGESGVGKEVIASYIHQNSERKTKPFIKVNCGALPESLLESELFGYEPGSFTGALHKTKRGMFELAHKGTIFLDEIGEIPVNLQVKLLRVLQEKEFHRLGGSSPIKVDVRILAATNQNLVKNVENGKFRQDLYYRLHVIPIHIPPLRERKEDILPLSLDFLTTYNEKFQQNKRISNEAMKAISSYDFPGNVRELQNLIERLSILSEQDEITNYDLPSEFQRKHEIAHLVEVNDILPLKEAQWLVEKELLLLTKKRYGTTTKMAKALGVNQSTISRKLQQYAIGHDSMH</sequence>
<evidence type="ECO:0000259" key="11">
    <source>
        <dbReference type="PROSITE" id="PS50113"/>
    </source>
</evidence>
<keyword evidence="1" id="KW-0547">Nucleotide-binding</keyword>
<dbReference type="InterPro" id="IPR000014">
    <property type="entry name" value="PAS"/>
</dbReference>
<evidence type="ECO:0000256" key="3">
    <source>
        <dbReference type="ARBA" id="ARBA00022840"/>
    </source>
</evidence>
<dbReference type="InterPro" id="IPR009057">
    <property type="entry name" value="Homeodomain-like_sf"/>
</dbReference>
<evidence type="ECO:0000259" key="9">
    <source>
        <dbReference type="PROSITE" id="PS50045"/>
    </source>
</evidence>
<keyword evidence="3" id="KW-0067">ATP-binding</keyword>
<evidence type="ECO:0000259" key="10">
    <source>
        <dbReference type="PROSITE" id="PS50112"/>
    </source>
</evidence>
<dbReference type="PROSITE" id="PS00676">
    <property type="entry name" value="SIGMA54_INTERACT_2"/>
    <property type="match status" value="1"/>
</dbReference>
<gene>
    <name evidence="12" type="ORF">ACFSUL_17165</name>
</gene>
<evidence type="ECO:0000313" key="13">
    <source>
        <dbReference type="Proteomes" id="UP001597506"/>
    </source>
</evidence>
<keyword evidence="8" id="KW-0175">Coiled coil</keyword>
<dbReference type="SMART" id="SM00382">
    <property type="entry name" value="AAA"/>
    <property type="match status" value="1"/>
</dbReference>
<dbReference type="InterPro" id="IPR002078">
    <property type="entry name" value="Sigma_54_int"/>
</dbReference>
<comment type="caution">
    <text evidence="12">The sequence shown here is derived from an EMBL/GenBank/DDBJ whole genome shotgun (WGS) entry which is preliminary data.</text>
</comment>
<dbReference type="SUPFAM" id="SSF55785">
    <property type="entry name" value="PYP-like sensor domain (PAS domain)"/>
    <property type="match status" value="1"/>
</dbReference>
<dbReference type="Pfam" id="PF08448">
    <property type="entry name" value="PAS_4"/>
    <property type="match status" value="1"/>
</dbReference>
<dbReference type="InterPro" id="IPR000700">
    <property type="entry name" value="PAS-assoc_C"/>
</dbReference>
<dbReference type="PROSITE" id="PS00688">
    <property type="entry name" value="SIGMA54_INTERACT_3"/>
    <property type="match status" value="1"/>
</dbReference>
<dbReference type="Proteomes" id="UP001597506">
    <property type="component" value="Unassembled WGS sequence"/>
</dbReference>
<feature type="domain" description="Sigma-54 factor interaction" evidence="9">
    <location>
        <begin position="161"/>
        <end position="390"/>
    </location>
</feature>
<evidence type="ECO:0000256" key="4">
    <source>
        <dbReference type="ARBA" id="ARBA00023015"/>
    </source>
</evidence>
<keyword evidence="5" id="KW-0238">DNA-binding</keyword>
<keyword evidence="13" id="KW-1185">Reference proteome</keyword>
<dbReference type="CDD" id="cd00130">
    <property type="entry name" value="PAS"/>
    <property type="match status" value="1"/>
</dbReference>